<dbReference type="EMBL" id="WJQU01000004">
    <property type="protein sequence ID" value="KAJ6635641.1"/>
    <property type="molecule type" value="Genomic_DNA"/>
</dbReference>
<gene>
    <name evidence="2" type="ORF">Bhyg_14227</name>
</gene>
<evidence type="ECO:0000256" key="1">
    <source>
        <dbReference type="SAM" id="Phobius"/>
    </source>
</evidence>
<proteinExistence type="predicted"/>
<comment type="caution">
    <text evidence="2">The sequence shown here is derived from an EMBL/GenBank/DDBJ whole genome shotgun (WGS) entry which is preliminary data.</text>
</comment>
<dbReference type="AlphaFoldDB" id="A0A9Q0MPS6"/>
<evidence type="ECO:0000313" key="3">
    <source>
        <dbReference type="Proteomes" id="UP001151699"/>
    </source>
</evidence>
<keyword evidence="3" id="KW-1185">Reference proteome</keyword>
<dbReference type="Proteomes" id="UP001151699">
    <property type="component" value="Chromosome C"/>
</dbReference>
<protein>
    <submittedName>
        <fullName evidence="2">Uncharacterized protein</fullName>
    </submittedName>
</protein>
<sequence length="45" mass="5721">PYILTRSTKILKSLRRKIDHLAFYWFYMLYMMYRINSKFNGTYYL</sequence>
<keyword evidence="1" id="KW-1133">Transmembrane helix</keyword>
<feature type="transmembrane region" description="Helical" evidence="1">
    <location>
        <begin position="21"/>
        <end position="36"/>
    </location>
</feature>
<reference evidence="2" key="1">
    <citation type="submission" date="2022-07" db="EMBL/GenBank/DDBJ databases">
        <authorList>
            <person name="Trinca V."/>
            <person name="Uliana J.V.C."/>
            <person name="Torres T.T."/>
            <person name="Ward R.J."/>
            <person name="Monesi N."/>
        </authorList>
    </citation>
    <scope>NUCLEOTIDE SEQUENCE</scope>
    <source>
        <strain evidence="2">HSMRA1968</strain>
        <tissue evidence="2">Whole embryos</tissue>
    </source>
</reference>
<organism evidence="2 3">
    <name type="scientific">Pseudolycoriella hygida</name>
    <dbReference type="NCBI Taxonomy" id="35572"/>
    <lineage>
        <taxon>Eukaryota</taxon>
        <taxon>Metazoa</taxon>
        <taxon>Ecdysozoa</taxon>
        <taxon>Arthropoda</taxon>
        <taxon>Hexapoda</taxon>
        <taxon>Insecta</taxon>
        <taxon>Pterygota</taxon>
        <taxon>Neoptera</taxon>
        <taxon>Endopterygota</taxon>
        <taxon>Diptera</taxon>
        <taxon>Nematocera</taxon>
        <taxon>Sciaroidea</taxon>
        <taxon>Sciaridae</taxon>
        <taxon>Pseudolycoriella</taxon>
    </lineage>
</organism>
<keyword evidence="1" id="KW-0472">Membrane</keyword>
<feature type="non-terminal residue" evidence="2">
    <location>
        <position position="1"/>
    </location>
</feature>
<keyword evidence="1" id="KW-0812">Transmembrane</keyword>
<name>A0A9Q0MPS6_9DIPT</name>
<evidence type="ECO:0000313" key="2">
    <source>
        <dbReference type="EMBL" id="KAJ6635641.1"/>
    </source>
</evidence>
<accession>A0A9Q0MPS6</accession>